<dbReference type="EMBL" id="CP002083">
    <property type="protein sequence ID" value="ADJ22477.1"/>
    <property type="molecule type" value="Genomic_DNA"/>
</dbReference>
<proteinExistence type="predicted"/>
<dbReference type="Proteomes" id="UP000002033">
    <property type="component" value="Chromosome"/>
</dbReference>
<evidence type="ECO:0000313" key="2">
    <source>
        <dbReference type="Proteomes" id="UP000002033"/>
    </source>
</evidence>
<dbReference type="KEGG" id="hdn:Hden_0656"/>
<dbReference type="HOGENOM" id="CLU_2617217_0_0_5"/>
<accession>D8JSZ2</accession>
<protein>
    <submittedName>
        <fullName evidence="1">Uncharacterized protein</fullName>
    </submittedName>
</protein>
<organism evidence="1 2">
    <name type="scientific">Hyphomicrobium denitrificans (strain ATCC 51888 / DSM 1869 / NCIMB 11706 / TK 0415)</name>
    <dbReference type="NCBI Taxonomy" id="582899"/>
    <lineage>
        <taxon>Bacteria</taxon>
        <taxon>Pseudomonadati</taxon>
        <taxon>Pseudomonadota</taxon>
        <taxon>Alphaproteobacteria</taxon>
        <taxon>Hyphomicrobiales</taxon>
        <taxon>Hyphomicrobiaceae</taxon>
        <taxon>Hyphomicrobium</taxon>
    </lineage>
</organism>
<name>D8JSZ2_HYPDA</name>
<evidence type="ECO:0000313" key="1">
    <source>
        <dbReference type="EMBL" id="ADJ22477.1"/>
    </source>
</evidence>
<dbReference type="AlphaFoldDB" id="D8JSZ2"/>
<sequence>MMKIRLEHPIDSGLRDIGPAEFCLVRNLRADELEALADAEPDEVLARITGLSPFMVTRLTPADRTNIQAARAAERGGL</sequence>
<dbReference type="RefSeq" id="WP_013214694.1">
    <property type="nucleotide sequence ID" value="NC_014313.1"/>
</dbReference>
<gene>
    <name evidence="1" type="ordered locus">Hden_0656</name>
</gene>
<dbReference type="STRING" id="582899.Hden_0656"/>
<keyword evidence="2" id="KW-1185">Reference proteome</keyword>
<reference evidence="2" key="1">
    <citation type="journal article" date="2011" name="J. Bacteriol.">
        <title>Genome sequences of eight morphologically diverse alphaproteobacteria.</title>
        <authorList>
            <consortium name="US DOE Joint Genome Institute"/>
            <person name="Brown P.J."/>
            <person name="Kysela D.T."/>
            <person name="Buechlein A."/>
            <person name="Hemmerich C."/>
            <person name="Brun Y.V."/>
        </authorList>
    </citation>
    <scope>NUCLEOTIDE SEQUENCE [LARGE SCALE GENOMIC DNA]</scope>
    <source>
        <strain evidence="2">ATCC 51888 / DSM 1869 / NCIB 11706 / TK 0415</strain>
    </source>
</reference>